<feature type="transmembrane region" description="Helical" evidence="1">
    <location>
        <begin position="93"/>
        <end position="117"/>
    </location>
</feature>
<evidence type="ECO:0000313" key="2">
    <source>
        <dbReference type="EMBL" id="XBV25986.1"/>
    </source>
</evidence>
<dbReference type="EMBL" id="CP158165">
    <property type="protein sequence ID" value="XBV25986.1"/>
    <property type="molecule type" value="Genomic_DNA"/>
</dbReference>
<keyword evidence="1" id="KW-1133">Transmembrane helix</keyword>
<accession>A0AAU7TGP2</accession>
<evidence type="ECO:0000256" key="1">
    <source>
        <dbReference type="SAM" id="Phobius"/>
    </source>
</evidence>
<keyword evidence="1" id="KW-0472">Membrane</keyword>
<feature type="transmembrane region" description="Helical" evidence="1">
    <location>
        <begin position="42"/>
        <end position="61"/>
    </location>
</feature>
<gene>
    <name evidence="2" type="ORF">ABN611_06065</name>
</gene>
<feature type="transmembrane region" description="Helical" evidence="1">
    <location>
        <begin position="68"/>
        <end position="87"/>
    </location>
</feature>
<feature type="transmembrane region" description="Helical" evidence="1">
    <location>
        <begin position="5"/>
        <end position="22"/>
    </location>
</feature>
<name>A0AAU7TGP2_9ACTN</name>
<keyword evidence="1" id="KW-0812">Transmembrane</keyword>
<dbReference type="AlphaFoldDB" id="A0AAU7TGP2"/>
<evidence type="ECO:0008006" key="3">
    <source>
        <dbReference type="Google" id="ProtNLM"/>
    </source>
</evidence>
<dbReference type="RefSeq" id="WP_350278793.1">
    <property type="nucleotide sequence ID" value="NZ_CP158165.1"/>
</dbReference>
<sequence length="123" mass="12636">MGRRALIGALGGIFVGLGLWAAGDSGSFARTLADFGPRNDHLVHDFGAASIAIGAGLVLAVRKTSWRTPILIVATVWNGLHAVSHLVDVSRAHSLAVGVGEAVLLVAGTALLGYLAATSRENR</sequence>
<proteinExistence type="predicted"/>
<protein>
    <recommendedName>
        <fullName evidence="3">DUF4345 domain-containing protein</fullName>
    </recommendedName>
</protein>
<organism evidence="2">
    <name type="scientific">Kribbella sp. HUAS MG21</name>
    <dbReference type="NCBI Taxonomy" id="3160966"/>
    <lineage>
        <taxon>Bacteria</taxon>
        <taxon>Bacillati</taxon>
        <taxon>Actinomycetota</taxon>
        <taxon>Actinomycetes</taxon>
        <taxon>Propionibacteriales</taxon>
        <taxon>Kribbellaceae</taxon>
        <taxon>Kribbella</taxon>
    </lineage>
</organism>
<reference evidence="2" key="1">
    <citation type="submission" date="2024-06" db="EMBL/GenBank/DDBJ databases">
        <title>Kribbella sp. strain HUAS MG21 genome sequences.</title>
        <authorList>
            <person name="Mo P."/>
        </authorList>
    </citation>
    <scope>NUCLEOTIDE SEQUENCE</scope>
    <source>
        <strain evidence="2">HUAS MG21</strain>
    </source>
</reference>